<dbReference type="Pfam" id="PF06041">
    <property type="entry name" value="DUF924"/>
    <property type="match status" value="1"/>
</dbReference>
<name>A0A0H2M0B8_VARPD</name>
<dbReference type="InterPro" id="IPR011990">
    <property type="entry name" value="TPR-like_helical_dom_sf"/>
</dbReference>
<dbReference type="SUPFAM" id="SSF48452">
    <property type="entry name" value="TPR-like"/>
    <property type="match status" value="1"/>
</dbReference>
<dbReference type="PATRIC" id="fig|34073.19.peg.2992"/>
<dbReference type="Gene3D" id="1.20.58.320">
    <property type="entry name" value="TPR-like"/>
    <property type="match status" value="1"/>
</dbReference>
<keyword evidence="2" id="KW-1185">Reference proteome</keyword>
<protein>
    <recommendedName>
        <fullName evidence="3">DUF924 family protein</fullName>
    </recommendedName>
</protein>
<evidence type="ECO:0008006" key="3">
    <source>
        <dbReference type="Google" id="ProtNLM"/>
    </source>
</evidence>
<reference evidence="1 2" key="1">
    <citation type="submission" date="2015-03" db="EMBL/GenBank/DDBJ databases">
        <title>Genome sequence of Variovorax paradoxus TBEA6.</title>
        <authorList>
            <person name="Poehlein A."/>
            <person name="Schuldes J."/>
            <person name="Wuebbeler J.H."/>
            <person name="Hiessl S."/>
            <person name="Steinbuechel A."/>
            <person name="Daniel R."/>
        </authorList>
    </citation>
    <scope>NUCLEOTIDE SEQUENCE [LARGE SCALE GENOMIC DNA]</scope>
    <source>
        <strain evidence="1 2">TBEA6</strain>
    </source>
</reference>
<proteinExistence type="predicted"/>
<sequence length="206" mass="23228">MRFALSATTATLPAGRALKENAAMHPADLPTARDIVDFWRNAGPERWFAKNEAFDAEFRERFLAVHQAAARGELDHWAHDPEGALALLVLLDQFPRNTWRGDARMLATDARALAIARQAIAAGIDLKTDEDLRRFFYLPFMHSESLADQERSVELNAALDANTQRFAVLHRDIIARFGRFPHRNRLLGRTSSAEEQRFLDEGGFSG</sequence>
<dbReference type="Proteomes" id="UP000035170">
    <property type="component" value="Unassembled WGS sequence"/>
</dbReference>
<dbReference type="InterPro" id="IPR010323">
    <property type="entry name" value="DUF924"/>
</dbReference>
<accession>A0A0H2M0B8</accession>
<dbReference type="EMBL" id="JZWI01000014">
    <property type="protein sequence ID" value="KLN55878.1"/>
    <property type="molecule type" value="Genomic_DNA"/>
</dbReference>
<organism evidence="1 2">
    <name type="scientific">Variovorax paradoxus</name>
    <dbReference type="NCBI Taxonomy" id="34073"/>
    <lineage>
        <taxon>Bacteria</taxon>
        <taxon>Pseudomonadati</taxon>
        <taxon>Pseudomonadota</taxon>
        <taxon>Betaproteobacteria</taxon>
        <taxon>Burkholderiales</taxon>
        <taxon>Comamonadaceae</taxon>
        <taxon>Variovorax</taxon>
    </lineage>
</organism>
<dbReference type="AlphaFoldDB" id="A0A0H2M0B8"/>
<gene>
    <name evidence="1" type="ORF">VPARA_29130</name>
</gene>
<dbReference type="Gene3D" id="1.25.40.10">
    <property type="entry name" value="Tetratricopeptide repeat domain"/>
    <property type="match status" value="1"/>
</dbReference>
<evidence type="ECO:0000313" key="1">
    <source>
        <dbReference type="EMBL" id="KLN55878.1"/>
    </source>
</evidence>
<evidence type="ECO:0000313" key="2">
    <source>
        <dbReference type="Proteomes" id="UP000035170"/>
    </source>
</evidence>
<comment type="caution">
    <text evidence="1">The sequence shown here is derived from an EMBL/GenBank/DDBJ whole genome shotgun (WGS) entry which is preliminary data.</text>
</comment>